<dbReference type="PROSITE" id="PS50181">
    <property type="entry name" value="FBOX"/>
    <property type="match status" value="1"/>
</dbReference>
<dbReference type="InterPro" id="IPR036047">
    <property type="entry name" value="F-box-like_dom_sf"/>
</dbReference>
<dbReference type="EMBL" id="OIVN01000018">
    <property type="protein sequence ID" value="SPC72679.1"/>
    <property type="molecule type" value="Genomic_DNA"/>
</dbReference>
<protein>
    <recommendedName>
        <fullName evidence="2">F-box domain-containing protein</fullName>
    </recommendedName>
</protein>
<evidence type="ECO:0000256" key="1">
    <source>
        <dbReference type="SAM" id="MobiDB-lite"/>
    </source>
</evidence>
<proteinExistence type="predicted"/>
<dbReference type="GO" id="GO:0005737">
    <property type="term" value="C:cytoplasm"/>
    <property type="evidence" value="ECO:0007669"/>
    <property type="project" value="TreeGrafter"/>
</dbReference>
<dbReference type="InterPro" id="IPR050648">
    <property type="entry name" value="F-box_LRR-repeat"/>
</dbReference>
<dbReference type="InterPro" id="IPR001810">
    <property type="entry name" value="F-box_dom"/>
</dbReference>
<sequence length="498" mass="54287">MQHHNQSHFSAAGPTTPCGGATVTISAADHNRGMIKRGSYNCGRCGLPKKGHSCHVSITTTTTTTTTSPIMSTPTSTADSSAAPRQPYSCLRRALSFEDDVRAGLPEEEEEEDFDYPLADPESGALPASCLWEILRRLPPAELLSVARVSNSWRETSKRLWKAAEELRLRVPARAQVGFVGSVLQKCPGLVRLSLRMESDVDATMLACIAFSCPNLEFMEILKSDTAINRITGDELGRFVADKRCLKSLKMEGCSNLGGFVLCSSSLSTLWLSDLYSLSKTAFNCPNLKEISLEFSCQENDSTDLTTMVDGLGRNCPRLQNIHIASIRLSHSVVLALTVAQLRGLRMLSLILGSEITDASVAAIASSYPNLELLDLSGSSISDSGIGMICNVFPETLSRLLLALCPNITSSGIQFATAELPLLELMDCGMTIWDPNSQNPIPDVNNDFPAVENVLPCKRLADGSKRVWAPHFLSAQSYDDDKKPRWVEKRHCNVLVMN</sequence>
<dbReference type="PANTHER" id="PTHR13382">
    <property type="entry name" value="MITOCHONDRIAL ATP SYNTHASE COUPLING FACTOR B"/>
    <property type="match status" value="1"/>
</dbReference>
<feature type="region of interest" description="Disordered" evidence="1">
    <location>
        <begin position="64"/>
        <end position="84"/>
    </location>
</feature>
<dbReference type="Gene3D" id="1.20.1280.50">
    <property type="match status" value="1"/>
</dbReference>
<dbReference type="InterPro" id="IPR032675">
    <property type="entry name" value="LRR_dom_sf"/>
</dbReference>
<dbReference type="Pfam" id="PF12937">
    <property type="entry name" value="F-box-like"/>
    <property type="match status" value="1"/>
</dbReference>
<feature type="domain" description="F-box" evidence="2">
    <location>
        <begin position="120"/>
        <end position="164"/>
    </location>
</feature>
<organism evidence="3">
    <name type="scientific">Fagus sylvatica</name>
    <name type="common">Beechnut</name>
    <dbReference type="NCBI Taxonomy" id="28930"/>
    <lineage>
        <taxon>Eukaryota</taxon>
        <taxon>Viridiplantae</taxon>
        <taxon>Streptophyta</taxon>
        <taxon>Embryophyta</taxon>
        <taxon>Tracheophyta</taxon>
        <taxon>Spermatophyta</taxon>
        <taxon>Magnoliopsida</taxon>
        <taxon>eudicotyledons</taxon>
        <taxon>Gunneridae</taxon>
        <taxon>Pentapetalae</taxon>
        <taxon>rosids</taxon>
        <taxon>fabids</taxon>
        <taxon>Fagales</taxon>
        <taxon>Fagaceae</taxon>
        <taxon>Fagus</taxon>
    </lineage>
</organism>
<dbReference type="SUPFAM" id="SSF52047">
    <property type="entry name" value="RNI-like"/>
    <property type="match status" value="1"/>
</dbReference>
<name>A0A2N9EDN7_FAGSY</name>
<dbReference type="FunFam" id="3.80.10.10:FF:000597">
    <property type="entry name" value="F-box/LRR-repeat protein 17"/>
    <property type="match status" value="1"/>
</dbReference>
<dbReference type="AlphaFoldDB" id="A0A2N9EDN7"/>
<dbReference type="Gene3D" id="3.80.10.10">
    <property type="entry name" value="Ribonuclease Inhibitor"/>
    <property type="match status" value="1"/>
</dbReference>
<dbReference type="PANTHER" id="PTHR13382:SF21">
    <property type="entry name" value="OS12G0601000 PROTEIN"/>
    <property type="match status" value="1"/>
</dbReference>
<dbReference type="SUPFAM" id="SSF81383">
    <property type="entry name" value="F-box domain"/>
    <property type="match status" value="1"/>
</dbReference>
<evidence type="ECO:0000259" key="2">
    <source>
        <dbReference type="PROSITE" id="PS50181"/>
    </source>
</evidence>
<evidence type="ECO:0000313" key="3">
    <source>
        <dbReference type="EMBL" id="SPC72679.1"/>
    </source>
</evidence>
<dbReference type="CDD" id="cd09917">
    <property type="entry name" value="F-box_SF"/>
    <property type="match status" value="1"/>
</dbReference>
<gene>
    <name evidence="3" type="ORF">FSB_LOCUS561</name>
</gene>
<accession>A0A2N9EDN7</accession>
<reference evidence="3" key="1">
    <citation type="submission" date="2018-02" db="EMBL/GenBank/DDBJ databases">
        <authorList>
            <person name="Cohen D.B."/>
            <person name="Kent A.D."/>
        </authorList>
    </citation>
    <scope>NUCLEOTIDE SEQUENCE</scope>
</reference>